<sequence>MEHPLLFEADDPIVDRVRGICAEYPEFAEKMAWGRPTFRAGAKLFVVMGSSMDRPHTMVFKPDPDERPALLENNLFFVPPYFGPGGWLGLDLEHPETDWVFVAELIDESYRQVALKRQIAALELRGLR</sequence>
<protein>
    <submittedName>
        <fullName evidence="1">MmcQ/YjbR family DNA-binding protein</fullName>
    </submittedName>
</protein>
<dbReference type="Pfam" id="PF04237">
    <property type="entry name" value="YjbR"/>
    <property type="match status" value="1"/>
</dbReference>
<dbReference type="Gene3D" id="3.90.1150.30">
    <property type="match status" value="1"/>
</dbReference>
<accession>A0A3L7ISK7</accession>
<name>A0A3L7ISK7_9MICO</name>
<keyword evidence="1" id="KW-0238">DNA-binding</keyword>
<evidence type="ECO:0000313" key="1">
    <source>
        <dbReference type="EMBL" id="RLQ81167.1"/>
    </source>
</evidence>
<evidence type="ECO:0000313" key="2">
    <source>
        <dbReference type="Proteomes" id="UP000282460"/>
    </source>
</evidence>
<dbReference type="Proteomes" id="UP000282460">
    <property type="component" value="Unassembled WGS sequence"/>
</dbReference>
<gene>
    <name evidence="1" type="ORF">D9V28_15640</name>
</gene>
<proteinExistence type="predicted"/>
<organism evidence="1 2">
    <name type="scientific">Mycetocola zhadangensis</name>
    <dbReference type="NCBI Taxonomy" id="1164595"/>
    <lineage>
        <taxon>Bacteria</taxon>
        <taxon>Bacillati</taxon>
        <taxon>Actinomycetota</taxon>
        <taxon>Actinomycetes</taxon>
        <taxon>Micrococcales</taxon>
        <taxon>Microbacteriaceae</taxon>
        <taxon>Mycetocola</taxon>
    </lineage>
</organism>
<dbReference type="SUPFAM" id="SSF142906">
    <property type="entry name" value="YjbR-like"/>
    <property type="match status" value="1"/>
</dbReference>
<dbReference type="AlphaFoldDB" id="A0A3L7ISK7"/>
<dbReference type="InterPro" id="IPR058532">
    <property type="entry name" value="YjbR/MT2646/Rv2570-like"/>
</dbReference>
<dbReference type="EMBL" id="RCWJ01000005">
    <property type="protein sequence ID" value="RLQ81167.1"/>
    <property type="molecule type" value="Genomic_DNA"/>
</dbReference>
<dbReference type="RefSeq" id="WP_121660640.1">
    <property type="nucleotide sequence ID" value="NZ_BMEK01000004.1"/>
</dbReference>
<dbReference type="InterPro" id="IPR038056">
    <property type="entry name" value="YjbR-like_sf"/>
</dbReference>
<keyword evidence="2" id="KW-1185">Reference proteome</keyword>
<dbReference type="GO" id="GO:0003677">
    <property type="term" value="F:DNA binding"/>
    <property type="evidence" value="ECO:0007669"/>
    <property type="project" value="UniProtKB-KW"/>
</dbReference>
<dbReference type="OrthoDB" id="8479417at2"/>
<comment type="caution">
    <text evidence="1">The sequence shown here is derived from an EMBL/GenBank/DDBJ whole genome shotgun (WGS) entry which is preliminary data.</text>
</comment>
<reference evidence="1 2" key="1">
    <citation type="submission" date="2018-10" db="EMBL/GenBank/DDBJ databases">
        <authorList>
            <person name="Li J."/>
        </authorList>
    </citation>
    <scope>NUCLEOTIDE SEQUENCE [LARGE SCALE GENOMIC DNA]</scope>
    <source>
        <strain evidence="1 2">ZD1-4</strain>
    </source>
</reference>